<keyword evidence="3" id="KW-1185">Reference proteome</keyword>
<organism evidence="2 3">
    <name type="scientific">Trichogramma brassicae</name>
    <dbReference type="NCBI Taxonomy" id="86971"/>
    <lineage>
        <taxon>Eukaryota</taxon>
        <taxon>Metazoa</taxon>
        <taxon>Ecdysozoa</taxon>
        <taxon>Arthropoda</taxon>
        <taxon>Hexapoda</taxon>
        <taxon>Insecta</taxon>
        <taxon>Pterygota</taxon>
        <taxon>Neoptera</taxon>
        <taxon>Endopterygota</taxon>
        <taxon>Hymenoptera</taxon>
        <taxon>Apocrita</taxon>
        <taxon>Proctotrupomorpha</taxon>
        <taxon>Chalcidoidea</taxon>
        <taxon>Trichogrammatidae</taxon>
        <taxon>Trichogramma</taxon>
    </lineage>
</organism>
<proteinExistence type="predicted"/>
<dbReference type="EMBL" id="CADCXV010000036">
    <property type="protein sequence ID" value="CAB0027957.1"/>
    <property type="molecule type" value="Genomic_DNA"/>
</dbReference>
<evidence type="ECO:0000256" key="1">
    <source>
        <dbReference type="SAM" id="MobiDB-lite"/>
    </source>
</evidence>
<feature type="non-terminal residue" evidence="2">
    <location>
        <position position="494"/>
    </location>
</feature>
<sequence>MQRHRFDRKSEPAAPPLFLPSQSTAAAHSSPAVATVAAAAAAAAGEVIKRRYRFAMLLGKERDAAMVNTVAAARPAIFLFGQSVSFQGSAAESRGGAGHRSVTAAAAASRVVAALRAYVRVPSHVTQDRRWYCCFDHARRCDYRKLHLQFPSPHKDPPPVPARSRYHIFVYKKAVALAEGQLEKFEIMYIPDTLPVMAITRTYIAYIYVEAVRILAPLQYSSHPDGGGSNVHLSCCLLHFRLFLYLIYAQKTRSRLLIHPLQSARGKSAYTGARRGSSTWSSCSSVICVFSPATRHSFFDANSYGLDTTRSFHADSREKERENSRGCVCSCLALRQYYCRSFAYGSEAHEQAPPSGVKPTRRTESVNIIHTGRRATQLTEFLYKIFISASVAAAATSAAARTRVAEHNKERETPLSRSSSTVIRNYTRAWACVVLCTRERPPKNASARPSRMTARPVQKLKTIMRMQSYTSSNDEELLARSLSIVAPPTEHMRK</sequence>
<feature type="region of interest" description="Disordered" evidence="1">
    <location>
        <begin position="1"/>
        <end position="21"/>
    </location>
</feature>
<accession>A0A6H5HW97</accession>
<evidence type="ECO:0000313" key="3">
    <source>
        <dbReference type="Proteomes" id="UP000479190"/>
    </source>
</evidence>
<gene>
    <name evidence="2" type="ORF">TBRA_LOCUS187</name>
</gene>
<protein>
    <submittedName>
        <fullName evidence="2">Uncharacterized protein</fullName>
    </submittedName>
</protein>
<dbReference type="AlphaFoldDB" id="A0A6H5HW97"/>
<reference evidence="2 3" key="1">
    <citation type="submission" date="2020-02" db="EMBL/GenBank/DDBJ databases">
        <authorList>
            <person name="Ferguson B K."/>
        </authorList>
    </citation>
    <scope>NUCLEOTIDE SEQUENCE [LARGE SCALE GENOMIC DNA]</scope>
</reference>
<name>A0A6H5HW97_9HYME</name>
<dbReference type="Proteomes" id="UP000479190">
    <property type="component" value="Unassembled WGS sequence"/>
</dbReference>
<evidence type="ECO:0000313" key="2">
    <source>
        <dbReference type="EMBL" id="CAB0027957.1"/>
    </source>
</evidence>